<dbReference type="PROSITE" id="PS50005">
    <property type="entry name" value="TPR"/>
    <property type="match status" value="1"/>
</dbReference>
<dbReference type="InterPro" id="IPR011990">
    <property type="entry name" value="TPR-like_helical_dom_sf"/>
</dbReference>
<dbReference type="Gene3D" id="1.25.40.10">
    <property type="entry name" value="Tetratricopeptide repeat domain"/>
    <property type="match status" value="1"/>
</dbReference>
<evidence type="ECO:0000313" key="3">
    <source>
        <dbReference type="EMBL" id="KAF9480633.1"/>
    </source>
</evidence>
<keyword evidence="1" id="KW-0802">TPR repeat</keyword>
<evidence type="ECO:0000259" key="2">
    <source>
        <dbReference type="Pfam" id="PF14737"/>
    </source>
</evidence>
<evidence type="ECO:0000313" key="4">
    <source>
        <dbReference type="Proteomes" id="UP000807469"/>
    </source>
</evidence>
<dbReference type="Pfam" id="PF14737">
    <property type="entry name" value="DUF4470"/>
    <property type="match status" value="1"/>
</dbReference>
<accession>A0A9P5Z3A1</accession>
<dbReference type="SUPFAM" id="SSF48452">
    <property type="entry name" value="TPR-like"/>
    <property type="match status" value="1"/>
</dbReference>
<name>A0A9P5Z3A1_9AGAR</name>
<protein>
    <recommendedName>
        <fullName evidence="2">DUF4470 domain-containing protein</fullName>
    </recommendedName>
</protein>
<feature type="domain" description="DUF4470" evidence="2">
    <location>
        <begin position="220"/>
        <end position="303"/>
    </location>
</feature>
<gene>
    <name evidence="3" type="ORF">BDN70DRAFT_600662</name>
</gene>
<dbReference type="AlphaFoldDB" id="A0A9P5Z3A1"/>
<dbReference type="EMBL" id="MU155191">
    <property type="protein sequence ID" value="KAF9480633.1"/>
    <property type="molecule type" value="Genomic_DNA"/>
</dbReference>
<proteinExistence type="predicted"/>
<dbReference type="Proteomes" id="UP000807469">
    <property type="component" value="Unassembled WGS sequence"/>
</dbReference>
<dbReference type="InterPro" id="IPR027974">
    <property type="entry name" value="DUF4470"/>
</dbReference>
<reference evidence="3" key="1">
    <citation type="submission" date="2020-11" db="EMBL/GenBank/DDBJ databases">
        <authorList>
            <consortium name="DOE Joint Genome Institute"/>
            <person name="Ahrendt S."/>
            <person name="Riley R."/>
            <person name="Andreopoulos W."/>
            <person name="Labutti K."/>
            <person name="Pangilinan J."/>
            <person name="Ruiz-Duenas F.J."/>
            <person name="Barrasa J.M."/>
            <person name="Sanchez-Garcia M."/>
            <person name="Camarero S."/>
            <person name="Miyauchi S."/>
            <person name="Serrano A."/>
            <person name="Linde D."/>
            <person name="Babiker R."/>
            <person name="Drula E."/>
            <person name="Ayuso-Fernandez I."/>
            <person name="Pacheco R."/>
            <person name="Padilla G."/>
            <person name="Ferreira P."/>
            <person name="Barriuso J."/>
            <person name="Kellner H."/>
            <person name="Castanera R."/>
            <person name="Alfaro M."/>
            <person name="Ramirez L."/>
            <person name="Pisabarro A.G."/>
            <person name="Kuo A."/>
            <person name="Tritt A."/>
            <person name="Lipzen A."/>
            <person name="He G."/>
            <person name="Yan M."/>
            <person name="Ng V."/>
            <person name="Cullen D."/>
            <person name="Martin F."/>
            <person name="Rosso M.-N."/>
            <person name="Henrissat B."/>
            <person name="Hibbett D."/>
            <person name="Martinez A.T."/>
            <person name="Grigoriev I.V."/>
        </authorList>
    </citation>
    <scope>NUCLEOTIDE SEQUENCE</scope>
    <source>
        <strain evidence="3">CIRM-BRFM 674</strain>
    </source>
</reference>
<organism evidence="3 4">
    <name type="scientific">Pholiota conissans</name>
    <dbReference type="NCBI Taxonomy" id="109636"/>
    <lineage>
        <taxon>Eukaryota</taxon>
        <taxon>Fungi</taxon>
        <taxon>Dikarya</taxon>
        <taxon>Basidiomycota</taxon>
        <taxon>Agaricomycotina</taxon>
        <taxon>Agaricomycetes</taxon>
        <taxon>Agaricomycetidae</taxon>
        <taxon>Agaricales</taxon>
        <taxon>Agaricineae</taxon>
        <taxon>Strophariaceae</taxon>
        <taxon>Pholiota</taxon>
    </lineage>
</organism>
<sequence length="951" mass="107015">MAEAANSQGNGFYKEGKYLKAKKCFHEAATLDSKEPKYASNLSAVLYELGRYPAAIKAIRLAWQRLRGKYLDDKPSTPPPSDALAMKLATRFAKAQVNGVANKTISLHAPAEQAEDTTILDSDMEKFSFLERKEQDPKVKELIIAWDLWQSLRTDCGKHSVEECKLAKNDAERTLRMLPIYKSPIDPVMEYFVFGHDPVKSLLDGPFDTITDKYCLDTFQNADKIDWSFVFGGSGDCRHVFGTLIHLANLSRRQGKNKIDAHMTLLDIYPTTLARFTIMLSLLQQILEEREKNNITKVVELHATLFYIYSTVLMPDYCRQILIDTAGSLVHDLPSESSKLSTILFVESNTLPAVLEVLQYWSSPLPKSTKIFVEKLSNADDLFRNLGMDLAKLGSVKDTLEGLGDVANLNLLFGNTSFSGEKPKGRVVDAYVDEMAEPDIYDRLKILLPPKSLLSRNPVLAQLSKSSTGASDRIFAATMREIEELWHPNPTLFDLISTDHPALSDKSGYPNINGTEFDSIASFAEFSKLFRRGAPPAFCSGKTSFATMAQFFDLVTDAIDRLQDNLKFEVINHDVFIGVQKLVAGELGPRPNKFPKTYTRMYLSNVPDYANGVLTTAVHLIPHVQTGGHAMANCLLNTPTFAQIADFCYNYSLLTPDELPRVLGCQILNPDHDCFDDIVLEKLPLPRPLDKLASKKKLHTYLTHLLLCTLCSAKSKMPPARVDMPNNLNAFFHVLVHLHRVGFPSHWIGDFMQFVVSDTLVTDIKPYQGILPIPRAEIRNRFLSAPRKVHLNVWKVELQTIFAMLKATLPFAVTLPADYPSLNDIATYNAKVIPINLERHRNAFLWGPLMSPLMKAVGLMFYRPHKKFNSDALASRVPRLLEGNRDVQDVEMQIILGPKSLDMAKSEISWRMSKAWYEKMKSEKWVVAAYRTELHAAICEPLGADKWTESL</sequence>
<evidence type="ECO:0000256" key="1">
    <source>
        <dbReference type="PROSITE-ProRule" id="PRU00339"/>
    </source>
</evidence>
<dbReference type="InterPro" id="IPR019734">
    <property type="entry name" value="TPR_rpt"/>
</dbReference>
<dbReference type="OrthoDB" id="2423701at2759"/>
<keyword evidence="4" id="KW-1185">Reference proteome</keyword>
<feature type="repeat" description="TPR" evidence="1">
    <location>
        <begin position="2"/>
        <end position="35"/>
    </location>
</feature>
<comment type="caution">
    <text evidence="3">The sequence shown here is derived from an EMBL/GenBank/DDBJ whole genome shotgun (WGS) entry which is preliminary data.</text>
</comment>